<keyword evidence="2" id="KW-1185">Reference proteome</keyword>
<evidence type="ECO:0000313" key="1">
    <source>
        <dbReference type="EMBL" id="KAJ7651067.1"/>
    </source>
</evidence>
<protein>
    <submittedName>
        <fullName evidence="1">Uncharacterized protein</fullName>
    </submittedName>
</protein>
<dbReference type="AlphaFoldDB" id="A0AAD7CN45"/>
<dbReference type="Proteomes" id="UP001221142">
    <property type="component" value="Unassembled WGS sequence"/>
</dbReference>
<reference evidence="1" key="1">
    <citation type="submission" date="2023-03" db="EMBL/GenBank/DDBJ databases">
        <title>Massive genome expansion in bonnet fungi (Mycena s.s.) driven by repeated elements and novel gene families across ecological guilds.</title>
        <authorList>
            <consortium name="Lawrence Berkeley National Laboratory"/>
            <person name="Harder C.B."/>
            <person name="Miyauchi S."/>
            <person name="Viragh M."/>
            <person name="Kuo A."/>
            <person name="Thoen E."/>
            <person name="Andreopoulos B."/>
            <person name="Lu D."/>
            <person name="Skrede I."/>
            <person name="Drula E."/>
            <person name="Henrissat B."/>
            <person name="Morin E."/>
            <person name="Kohler A."/>
            <person name="Barry K."/>
            <person name="LaButti K."/>
            <person name="Morin E."/>
            <person name="Salamov A."/>
            <person name="Lipzen A."/>
            <person name="Mereny Z."/>
            <person name="Hegedus B."/>
            <person name="Baldrian P."/>
            <person name="Stursova M."/>
            <person name="Weitz H."/>
            <person name="Taylor A."/>
            <person name="Grigoriev I.V."/>
            <person name="Nagy L.G."/>
            <person name="Martin F."/>
            <person name="Kauserud H."/>
        </authorList>
    </citation>
    <scope>NUCLEOTIDE SEQUENCE</scope>
    <source>
        <strain evidence="1">9284</strain>
    </source>
</reference>
<comment type="caution">
    <text evidence="1">The sequence shown here is derived from an EMBL/GenBank/DDBJ whole genome shotgun (WGS) entry which is preliminary data.</text>
</comment>
<name>A0AAD7CN45_9AGAR</name>
<accession>A0AAD7CN45</accession>
<gene>
    <name evidence="1" type="ORF">FB45DRAFT_30389</name>
</gene>
<dbReference type="EMBL" id="JARKIF010000001">
    <property type="protein sequence ID" value="KAJ7651067.1"/>
    <property type="molecule type" value="Genomic_DNA"/>
</dbReference>
<sequence length="157" mass="17345">MLCRSALALHFWASPTGVAFHGWEGIHPSLRDMYPPIRDAASLGTPEGKCKVPVSLQAVQLYHTSELSWFVHTLGHRTFGPGWLLTPSKLSCELFRPLVAGKRPATFLSTCQPCSPGQWVWLLKQMRSRSLGAATGGQRPESHIVNPCFMSFVVNSE</sequence>
<proteinExistence type="predicted"/>
<organism evidence="1 2">
    <name type="scientific">Roridomyces roridus</name>
    <dbReference type="NCBI Taxonomy" id="1738132"/>
    <lineage>
        <taxon>Eukaryota</taxon>
        <taxon>Fungi</taxon>
        <taxon>Dikarya</taxon>
        <taxon>Basidiomycota</taxon>
        <taxon>Agaricomycotina</taxon>
        <taxon>Agaricomycetes</taxon>
        <taxon>Agaricomycetidae</taxon>
        <taxon>Agaricales</taxon>
        <taxon>Marasmiineae</taxon>
        <taxon>Mycenaceae</taxon>
        <taxon>Roridomyces</taxon>
    </lineage>
</organism>
<evidence type="ECO:0000313" key="2">
    <source>
        <dbReference type="Proteomes" id="UP001221142"/>
    </source>
</evidence>